<comment type="caution">
    <text evidence="4">The sequence shown here is derived from an EMBL/GenBank/DDBJ whole genome shotgun (WGS) entry which is preliminary data.</text>
</comment>
<organism evidence="4 5">
    <name type="scientific">Chlorella sorokiniana</name>
    <name type="common">Freshwater green alga</name>
    <dbReference type="NCBI Taxonomy" id="3076"/>
    <lineage>
        <taxon>Eukaryota</taxon>
        <taxon>Viridiplantae</taxon>
        <taxon>Chlorophyta</taxon>
        <taxon>core chlorophytes</taxon>
        <taxon>Trebouxiophyceae</taxon>
        <taxon>Chlorellales</taxon>
        <taxon>Chlorellaceae</taxon>
        <taxon>Chlorella clade</taxon>
        <taxon>Chlorella</taxon>
    </lineage>
</organism>
<dbReference type="PROSITE" id="PS50012">
    <property type="entry name" value="RCC1_3"/>
    <property type="match status" value="2"/>
</dbReference>
<dbReference type="PROSITE" id="PS50011">
    <property type="entry name" value="PROTEIN_KINASE_DOM"/>
    <property type="match status" value="1"/>
</dbReference>
<protein>
    <submittedName>
        <fullName evidence="4">Serine threonine-kinase CTR1</fullName>
    </submittedName>
</protein>
<name>A0A2P6TSJ7_CHLSO</name>
<evidence type="ECO:0000259" key="3">
    <source>
        <dbReference type="PROSITE" id="PS50011"/>
    </source>
</evidence>
<dbReference type="InterPro" id="IPR051681">
    <property type="entry name" value="Ser/Thr_Kinases-Pseudokinases"/>
</dbReference>
<reference evidence="4 5" key="1">
    <citation type="journal article" date="2018" name="Plant J.">
        <title>Genome sequences of Chlorella sorokiniana UTEX 1602 and Micractinium conductrix SAG 241.80: implications to maltose excretion by a green alga.</title>
        <authorList>
            <person name="Arriola M.B."/>
            <person name="Velmurugan N."/>
            <person name="Zhang Y."/>
            <person name="Plunkett M.H."/>
            <person name="Hondzo H."/>
            <person name="Barney B.M."/>
        </authorList>
    </citation>
    <scope>NUCLEOTIDE SEQUENCE [LARGE SCALE GENOMIC DNA]</scope>
    <source>
        <strain evidence="5">UTEX 1602</strain>
    </source>
</reference>
<dbReference type="Pfam" id="PF07714">
    <property type="entry name" value="PK_Tyr_Ser-Thr"/>
    <property type="match status" value="2"/>
</dbReference>
<dbReference type="GO" id="GO:0005524">
    <property type="term" value="F:ATP binding"/>
    <property type="evidence" value="ECO:0007669"/>
    <property type="project" value="UniProtKB-UniRule"/>
</dbReference>
<feature type="repeat" description="RCC1" evidence="1">
    <location>
        <begin position="107"/>
        <end position="172"/>
    </location>
</feature>
<accession>A0A2P6TSJ7</accession>
<dbReference type="GO" id="GO:0004674">
    <property type="term" value="F:protein serine/threonine kinase activity"/>
    <property type="evidence" value="ECO:0007669"/>
    <property type="project" value="TreeGrafter"/>
</dbReference>
<dbReference type="OrthoDB" id="339325at2759"/>
<dbReference type="InterPro" id="IPR009091">
    <property type="entry name" value="RCC1/BLIP-II"/>
</dbReference>
<dbReference type="InterPro" id="IPR001245">
    <property type="entry name" value="Ser-Thr/Tyr_kinase_cat_dom"/>
</dbReference>
<dbReference type="STRING" id="3076.A0A2P6TSJ7"/>
<dbReference type="Proteomes" id="UP000239899">
    <property type="component" value="Unassembled WGS sequence"/>
</dbReference>
<gene>
    <name evidence="4" type="ORF">C2E21_3925</name>
</gene>
<keyword evidence="2" id="KW-0547">Nucleotide-binding</keyword>
<evidence type="ECO:0000256" key="1">
    <source>
        <dbReference type="PROSITE-ProRule" id="PRU00235"/>
    </source>
</evidence>
<keyword evidence="5" id="KW-1185">Reference proteome</keyword>
<dbReference type="InterPro" id="IPR017441">
    <property type="entry name" value="Protein_kinase_ATP_BS"/>
</dbReference>
<proteinExistence type="predicted"/>
<dbReference type="SUPFAM" id="SSF56112">
    <property type="entry name" value="Protein kinase-like (PK-like)"/>
    <property type="match status" value="1"/>
</dbReference>
<dbReference type="InterPro" id="IPR000719">
    <property type="entry name" value="Prot_kinase_dom"/>
</dbReference>
<evidence type="ECO:0000256" key="2">
    <source>
        <dbReference type="PROSITE-ProRule" id="PRU10141"/>
    </source>
</evidence>
<feature type="binding site" evidence="2">
    <location>
        <position position="350"/>
    </location>
    <ligand>
        <name>ATP</name>
        <dbReference type="ChEBI" id="CHEBI:30616"/>
    </ligand>
</feature>
<dbReference type="Gene3D" id="2.130.10.30">
    <property type="entry name" value="Regulator of chromosome condensation 1/beta-lactamase-inhibitor protein II"/>
    <property type="match status" value="2"/>
</dbReference>
<dbReference type="PANTHER" id="PTHR44329">
    <property type="entry name" value="SERINE/THREONINE-PROTEIN KINASE TNNI3K-RELATED"/>
    <property type="match status" value="1"/>
</dbReference>
<sequence>MGQNVTLCWGQGEQGQLGNGMSGGGYQSAAPVPVTGSHQFVSVCSGQQHSCALEASGKAWCTGSASQGQLGAGSNASSAALVEVSGGHTFRAITCGASFTCGLDDGGQAWCFGLNQDGQLGSGSRDNSNAGALGQLGNSLNSNQVAPVPVSGGHAFSAISAGGTHTCAIKLDSTTYCFGSSPANGLDSGTNVPRQIAGGHAFVALSAGASTTCGLDSAGSVWCFGEGFQPATAPVQVPGGHTFQVLGEASDATMCAIAVEQAGTDTTASSSSSSSSSVPIGAVAGGISAAVALASGGTSRSSGSGALELRTDARLWEVQWPELTILRLVGRGSFGAVYLADWNRTRVAVKVLVSKDDINRGELQLPERVMRELQAEAAVMSRMRHPNVVQFMGLVALPPALITVKSPNLLVDEHWRVKVSDFNLSKLLEGAQPESSLTSGGATNPIWLAPEVLEGEKATAASDVYSFGMVLYELLTWRLPWSFADMSPFKVGATIRRGGRPEVPPKEQLPGPDTAGWAGLDAYVQLMRNCWAQQPGERPTFDEVVSRLQALLDATPDS</sequence>
<dbReference type="Gene3D" id="1.10.510.10">
    <property type="entry name" value="Transferase(Phosphotransferase) domain 1"/>
    <property type="match status" value="1"/>
</dbReference>
<keyword evidence="2" id="KW-0067">ATP-binding</keyword>
<dbReference type="AlphaFoldDB" id="A0A2P6TSJ7"/>
<evidence type="ECO:0000313" key="5">
    <source>
        <dbReference type="Proteomes" id="UP000239899"/>
    </source>
</evidence>
<dbReference type="Gene3D" id="3.30.200.20">
    <property type="entry name" value="Phosphorylase Kinase, domain 1"/>
    <property type="match status" value="1"/>
</dbReference>
<feature type="repeat" description="RCC1" evidence="1">
    <location>
        <begin position="4"/>
        <end position="56"/>
    </location>
</feature>
<dbReference type="SUPFAM" id="SSF50985">
    <property type="entry name" value="RCC1/BLIP-II"/>
    <property type="match status" value="1"/>
</dbReference>
<dbReference type="Pfam" id="PF00415">
    <property type="entry name" value="RCC1"/>
    <property type="match status" value="1"/>
</dbReference>
<dbReference type="InterPro" id="IPR011009">
    <property type="entry name" value="Kinase-like_dom_sf"/>
</dbReference>
<dbReference type="InterPro" id="IPR000408">
    <property type="entry name" value="Reg_chr_condens"/>
</dbReference>
<evidence type="ECO:0000313" key="4">
    <source>
        <dbReference type="EMBL" id="PRW57024.1"/>
    </source>
</evidence>
<dbReference type="EMBL" id="LHPG02000007">
    <property type="protein sequence ID" value="PRW57024.1"/>
    <property type="molecule type" value="Genomic_DNA"/>
</dbReference>
<dbReference type="PANTHER" id="PTHR44329:SF289">
    <property type="entry name" value="SERINE_THREONINE-PROTEIN KINASE VIK"/>
    <property type="match status" value="1"/>
</dbReference>
<feature type="domain" description="Protein kinase" evidence="3">
    <location>
        <begin position="232"/>
        <end position="552"/>
    </location>
</feature>
<dbReference type="PROSITE" id="PS00107">
    <property type="entry name" value="PROTEIN_KINASE_ATP"/>
    <property type="match status" value="1"/>
</dbReference>
<dbReference type="Pfam" id="PF13540">
    <property type="entry name" value="RCC1_2"/>
    <property type="match status" value="1"/>
</dbReference>